<feature type="transmembrane region" description="Helical" evidence="11">
    <location>
        <begin position="101"/>
        <end position="118"/>
    </location>
</feature>
<dbReference type="PANTHER" id="PTHR43562">
    <property type="entry name" value="NAPA-TYPE SODIUM/HYDROGEN ANTIPORTER"/>
    <property type="match status" value="1"/>
</dbReference>
<feature type="transmembrane region" description="Helical" evidence="11">
    <location>
        <begin position="400"/>
        <end position="426"/>
    </location>
</feature>
<accession>A0ABV4F369</accession>
<organism evidence="14 15">
    <name type="scientific">Bradyrhizobium elkanii</name>
    <dbReference type="NCBI Taxonomy" id="29448"/>
    <lineage>
        <taxon>Bacteria</taxon>
        <taxon>Pseudomonadati</taxon>
        <taxon>Pseudomonadota</taxon>
        <taxon>Alphaproteobacteria</taxon>
        <taxon>Hyphomicrobiales</taxon>
        <taxon>Nitrobacteraceae</taxon>
        <taxon>Bradyrhizobium</taxon>
    </lineage>
</organism>
<evidence type="ECO:0000313" key="14">
    <source>
        <dbReference type="EMBL" id="MEY9317900.1"/>
    </source>
</evidence>
<dbReference type="CDD" id="cd00293">
    <property type="entry name" value="USP-like"/>
    <property type="match status" value="1"/>
</dbReference>
<dbReference type="Gene3D" id="1.20.1530.20">
    <property type="match status" value="1"/>
</dbReference>
<feature type="transmembrane region" description="Helical" evidence="11">
    <location>
        <begin position="203"/>
        <end position="227"/>
    </location>
</feature>
<dbReference type="Proteomes" id="UP001565471">
    <property type="component" value="Unassembled WGS sequence"/>
</dbReference>
<feature type="transmembrane region" description="Helical" evidence="11">
    <location>
        <begin position="352"/>
        <end position="380"/>
    </location>
</feature>
<keyword evidence="15" id="KW-1185">Reference proteome</keyword>
<evidence type="ECO:0000256" key="2">
    <source>
        <dbReference type="ARBA" id="ARBA00008791"/>
    </source>
</evidence>
<dbReference type="Pfam" id="PF00999">
    <property type="entry name" value="Na_H_Exchanger"/>
    <property type="match status" value="1"/>
</dbReference>
<feature type="transmembrane region" description="Helical" evidence="11">
    <location>
        <begin position="130"/>
        <end position="152"/>
    </location>
</feature>
<feature type="transmembrane region" description="Helical" evidence="11">
    <location>
        <begin position="295"/>
        <end position="315"/>
    </location>
</feature>
<evidence type="ECO:0000256" key="4">
    <source>
        <dbReference type="ARBA" id="ARBA00022449"/>
    </source>
</evidence>
<feature type="domain" description="Cation/H+ exchanger transmembrane" evidence="13">
    <location>
        <begin position="53"/>
        <end position="434"/>
    </location>
</feature>
<dbReference type="InterPro" id="IPR006016">
    <property type="entry name" value="UspA"/>
</dbReference>
<evidence type="ECO:0000256" key="7">
    <source>
        <dbReference type="ARBA" id="ARBA00023053"/>
    </source>
</evidence>
<evidence type="ECO:0000256" key="10">
    <source>
        <dbReference type="ARBA" id="ARBA00023201"/>
    </source>
</evidence>
<dbReference type="InterPro" id="IPR006015">
    <property type="entry name" value="Universal_stress_UspA"/>
</dbReference>
<evidence type="ECO:0000259" key="12">
    <source>
        <dbReference type="Pfam" id="PF00582"/>
    </source>
</evidence>
<dbReference type="EMBL" id="JBGBZA010000002">
    <property type="protein sequence ID" value="MEY9317900.1"/>
    <property type="molecule type" value="Genomic_DNA"/>
</dbReference>
<evidence type="ECO:0000256" key="11">
    <source>
        <dbReference type="SAM" id="Phobius"/>
    </source>
</evidence>
<dbReference type="SUPFAM" id="SSF52402">
    <property type="entry name" value="Adenine nucleotide alpha hydrolases-like"/>
    <property type="match status" value="2"/>
</dbReference>
<evidence type="ECO:0000259" key="13">
    <source>
        <dbReference type="Pfam" id="PF00999"/>
    </source>
</evidence>
<keyword evidence="7" id="KW-0915">Sodium</keyword>
<feature type="domain" description="UspA" evidence="12">
    <location>
        <begin position="467"/>
        <end position="573"/>
    </location>
</feature>
<evidence type="ECO:0000256" key="1">
    <source>
        <dbReference type="ARBA" id="ARBA00004141"/>
    </source>
</evidence>
<dbReference type="Gene3D" id="3.40.50.620">
    <property type="entry name" value="HUPs"/>
    <property type="match status" value="2"/>
</dbReference>
<feature type="transmembrane region" description="Helical" evidence="11">
    <location>
        <begin position="233"/>
        <end position="257"/>
    </location>
</feature>
<protein>
    <submittedName>
        <fullName evidence="14">Kef-type K+ transport system membrane component KefB/nucleotide-binding universal stress UspA family protein</fullName>
    </submittedName>
</protein>
<keyword evidence="10" id="KW-0739">Sodium transport</keyword>
<sequence length="756" mass="79252">MVIRRGRLQPAIWATVILLVSITAADAAGDKASKPSEYILLVQIALLIAVGRGLGELMQRIGQPSVIGELLGGLLLGPSLFGWLWPSAHSVIFPPSGEQKALIDGIAQFGILLLLLLTGMDTDLKLVRKVGRAATTISVAGIAVPFVCGFVLGELLPDRLLPHPEARPIASLFLGTALSISSVKIVAVVVREMNFMRRNVGQIIVASAIIDDTLGWIIIAVIFSLASRGSLDILSVAQALFGTLAFLAISFTIGRRLVFRLIRWANDHLVSSAAVITVILLLMCAMAMITHLIGVHTVLGAFIAGVLVGESPILTRQIDERLRGLISSLFMPVFFGLAGLSADLTVLKDPSVLGLTAALVLIASIGKFGGAFFGGALGGLTRRESYALASGMNARGSTEVIIATIGLSMGVLSQTMFSMIVTMAILTTMAMPPMLRSALARLPLGQDEKERLEREEYEQRGFVANLERLLLAVDESSNATFAAHLAGQLAGGRGLPITVLHVGANAKLQEKNRADEESPEAAVISAAKASAEADADGGGGGSVDVISRAREETAAEAIAEEARKGFDLLVVGMDAVAGPDGGFDRRLDDLASGFDGPLAIAAAKGVHEKEPTANARKILVPVSGSNVSRRGAEVAIALARLSSEPLQVVYVSTTRDKGARRTGPSMSLAHEEAILKDIAATAARYDINVTTRLRANTAPEVAILQEIASSRADLVVIGVDRIQGDSLNFGSIAAAVLGKSNASVLLVSDGDVRPKT</sequence>
<feature type="transmembrane region" description="Helical" evidence="11">
    <location>
        <begin position="269"/>
        <end position="289"/>
    </location>
</feature>
<evidence type="ECO:0000313" key="15">
    <source>
        <dbReference type="Proteomes" id="UP001565471"/>
    </source>
</evidence>
<reference evidence="14 15" key="1">
    <citation type="submission" date="2024-07" db="EMBL/GenBank/DDBJ databases">
        <title>Genomic Encyclopedia of Type Strains, Phase V (KMG-V): Genome sequencing to study the core and pangenomes of soil and plant-associated prokaryotes.</title>
        <authorList>
            <person name="Whitman W."/>
        </authorList>
    </citation>
    <scope>NUCLEOTIDE SEQUENCE [LARGE SCALE GENOMIC DNA]</scope>
    <source>
        <strain evidence="14 15">USDA 415</strain>
    </source>
</reference>
<keyword evidence="3" id="KW-0813">Transport</keyword>
<keyword evidence="5 11" id="KW-0812">Transmembrane</keyword>
<keyword evidence="4" id="KW-0050">Antiport</keyword>
<evidence type="ECO:0000256" key="5">
    <source>
        <dbReference type="ARBA" id="ARBA00022692"/>
    </source>
</evidence>
<evidence type="ECO:0000256" key="8">
    <source>
        <dbReference type="ARBA" id="ARBA00023065"/>
    </source>
</evidence>
<evidence type="ECO:0000256" key="9">
    <source>
        <dbReference type="ARBA" id="ARBA00023136"/>
    </source>
</evidence>
<comment type="similarity">
    <text evidence="2">Belongs to the universal stress protein A family.</text>
</comment>
<feature type="transmembrane region" description="Helical" evidence="11">
    <location>
        <begin position="66"/>
        <end position="85"/>
    </location>
</feature>
<comment type="subcellular location">
    <subcellularLocation>
        <location evidence="1">Membrane</location>
        <topology evidence="1">Multi-pass membrane protein</topology>
    </subcellularLocation>
</comment>
<dbReference type="RefSeq" id="WP_075969074.1">
    <property type="nucleotide sequence ID" value="NZ_CP126034.1"/>
</dbReference>
<keyword evidence="9 11" id="KW-0472">Membrane</keyword>
<dbReference type="PRINTS" id="PR01438">
    <property type="entry name" value="UNVRSLSTRESS"/>
</dbReference>
<comment type="caution">
    <text evidence="14">The sequence shown here is derived from an EMBL/GenBank/DDBJ whole genome shotgun (WGS) entry which is preliminary data.</text>
</comment>
<dbReference type="PANTHER" id="PTHR43562:SF3">
    <property type="entry name" value="SODIUM ION_PROTON EXCHANGER (EUROFUNG)"/>
    <property type="match status" value="1"/>
</dbReference>
<feature type="transmembrane region" description="Helical" evidence="11">
    <location>
        <begin position="322"/>
        <end position="340"/>
    </location>
</feature>
<dbReference type="InterPro" id="IPR006153">
    <property type="entry name" value="Cation/H_exchanger_TM"/>
</dbReference>
<gene>
    <name evidence="14" type="ORF">ABIF29_004699</name>
</gene>
<feature type="transmembrane region" description="Helical" evidence="11">
    <location>
        <begin position="172"/>
        <end position="191"/>
    </location>
</feature>
<proteinExistence type="inferred from homology"/>
<dbReference type="InterPro" id="IPR014729">
    <property type="entry name" value="Rossmann-like_a/b/a_fold"/>
</dbReference>
<dbReference type="Pfam" id="PF00582">
    <property type="entry name" value="Usp"/>
    <property type="match status" value="2"/>
</dbReference>
<evidence type="ECO:0000256" key="6">
    <source>
        <dbReference type="ARBA" id="ARBA00022989"/>
    </source>
</evidence>
<feature type="domain" description="UspA" evidence="12">
    <location>
        <begin position="616"/>
        <end position="747"/>
    </location>
</feature>
<keyword evidence="8" id="KW-0406">Ion transport</keyword>
<keyword evidence="6 11" id="KW-1133">Transmembrane helix</keyword>
<feature type="transmembrane region" description="Helical" evidence="11">
    <location>
        <begin position="37"/>
        <end position="54"/>
    </location>
</feature>
<name>A0ABV4F369_BRAEL</name>
<evidence type="ECO:0000256" key="3">
    <source>
        <dbReference type="ARBA" id="ARBA00022448"/>
    </source>
</evidence>
<dbReference type="InterPro" id="IPR038770">
    <property type="entry name" value="Na+/solute_symporter_sf"/>
</dbReference>